<keyword evidence="3" id="KW-1185">Reference proteome</keyword>
<dbReference type="OrthoDB" id="5196933at2"/>
<keyword evidence="1" id="KW-1133">Transmembrane helix</keyword>
<sequence length="74" mass="8028">MADDTEKIEQQIAQAREELAHTLDQLAERANPQHLAADAKTKALAFLNTPPVKFGLIGVGGLAVVLVVRKIVKR</sequence>
<dbReference type="AlphaFoldDB" id="A0A2S0KKA0"/>
<keyword evidence="1" id="KW-0812">Transmembrane</keyword>
<dbReference type="Proteomes" id="UP000239814">
    <property type="component" value="Chromosome"/>
</dbReference>
<evidence type="ECO:0000256" key="1">
    <source>
        <dbReference type="SAM" id="Phobius"/>
    </source>
</evidence>
<protein>
    <recommendedName>
        <fullName evidence="4">DUF3618 domain-containing protein</fullName>
    </recommendedName>
</protein>
<reference evidence="2 3" key="1">
    <citation type="submission" date="2018-03" db="EMBL/GenBank/DDBJ databases">
        <title>Characteristics and genome of n-alkane degrading marine bacteria Gordonia iterans isolated from crude oil contaminated in Tae-an, South Korea.</title>
        <authorList>
            <person name="Lee S.-S."/>
            <person name="Kim H."/>
        </authorList>
    </citation>
    <scope>NUCLEOTIDE SEQUENCE [LARGE SCALE GENOMIC DNA]</scope>
    <source>
        <strain evidence="2 3">Co17</strain>
    </source>
</reference>
<evidence type="ECO:0000313" key="3">
    <source>
        <dbReference type="Proteomes" id="UP000239814"/>
    </source>
</evidence>
<name>A0A2S0KKA0_9ACTN</name>
<dbReference type="RefSeq" id="WP_105943812.1">
    <property type="nucleotide sequence ID" value="NZ_CP027433.1"/>
</dbReference>
<dbReference type="KEGG" id="git:C6V83_08115"/>
<organism evidence="2 3">
    <name type="scientific">Gordonia iterans</name>
    <dbReference type="NCBI Taxonomy" id="1004901"/>
    <lineage>
        <taxon>Bacteria</taxon>
        <taxon>Bacillati</taxon>
        <taxon>Actinomycetota</taxon>
        <taxon>Actinomycetes</taxon>
        <taxon>Mycobacteriales</taxon>
        <taxon>Gordoniaceae</taxon>
        <taxon>Gordonia</taxon>
    </lineage>
</organism>
<accession>A0A2S0KKA0</accession>
<keyword evidence="1" id="KW-0472">Membrane</keyword>
<dbReference type="InterPro" id="IPR022062">
    <property type="entry name" value="DUF3618"/>
</dbReference>
<evidence type="ECO:0008006" key="4">
    <source>
        <dbReference type="Google" id="ProtNLM"/>
    </source>
</evidence>
<feature type="transmembrane region" description="Helical" evidence="1">
    <location>
        <begin position="54"/>
        <end position="72"/>
    </location>
</feature>
<proteinExistence type="predicted"/>
<dbReference type="EMBL" id="CP027433">
    <property type="protein sequence ID" value="AVM02109.1"/>
    <property type="molecule type" value="Genomic_DNA"/>
</dbReference>
<evidence type="ECO:0000313" key="2">
    <source>
        <dbReference type="EMBL" id="AVM02109.1"/>
    </source>
</evidence>
<dbReference type="Pfam" id="PF12277">
    <property type="entry name" value="DUF3618"/>
    <property type="match status" value="1"/>
</dbReference>
<gene>
    <name evidence="2" type="ORF">C6V83_08115</name>
</gene>